<dbReference type="PROSITE" id="PS50297">
    <property type="entry name" value="ANK_REP_REGION"/>
    <property type="match status" value="6"/>
</dbReference>
<gene>
    <name evidence="5" type="ORF">CLO192961_LOCUS305545</name>
</gene>
<keyword evidence="6" id="KW-1185">Reference proteome</keyword>
<dbReference type="InterPro" id="IPR036770">
    <property type="entry name" value="Ankyrin_rpt-contain_sf"/>
</dbReference>
<dbReference type="Pfam" id="PF13637">
    <property type="entry name" value="Ank_4"/>
    <property type="match status" value="1"/>
</dbReference>
<evidence type="ECO:0000313" key="6">
    <source>
        <dbReference type="Proteomes" id="UP000766486"/>
    </source>
</evidence>
<dbReference type="Gene3D" id="3.40.50.300">
    <property type="entry name" value="P-loop containing nucleotide triphosphate hydrolases"/>
    <property type="match status" value="1"/>
</dbReference>
<name>A0ABY6UK55_BIOOC</name>
<dbReference type="Gene3D" id="3.40.50.1580">
    <property type="entry name" value="Nucleoside phosphorylase domain"/>
    <property type="match status" value="1"/>
</dbReference>
<proteinExistence type="predicted"/>
<comment type="caution">
    <text evidence="5">The sequence shown here is derived from an EMBL/GenBank/DDBJ whole genome shotgun (WGS) entry which is preliminary data.</text>
</comment>
<dbReference type="InterPro" id="IPR002110">
    <property type="entry name" value="Ankyrin_rpt"/>
</dbReference>
<evidence type="ECO:0000256" key="2">
    <source>
        <dbReference type="PROSITE-ProRule" id="PRU00023"/>
    </source>
</evidence>
<evidence type="ECO:0000256" key="1">
    <source>
        <dbReference type="ARBA" id="ARBA00022737"/>
    </source>
</evidence>
<feature type="repeat" description="ANK" evidence="2">
    <location>
        <begin position="1054"/>
        <end position="1087"/>
    </location>
</feature>
<dbReference type="SUPFAM" id="SSF53167">
    <property type="entry name" value="Purine and uridine phosphorylases"/>
    <property type="match status" value="1"/>
</dbReference>
<feature type="repeat" description="ANK" evidence="2">
    <location>
        <begin position="1122"/>
        <end position="1146"/>
    </location>
</feature>
<feature type="domain" description="NACHT" evidence="4">
    <location>
        <begin position="430"/>
        <end position="548"/>
    </location>
</feature>
<reference evidence="5 6" key="1">
    <citation type="submission" date="2019-06" db="EMBL/GenBank/DDBJ databases">
        <authorList>
            <person name="Broberg M."/>
        </authorList>
    </citation>
    <scope>NUCLEOTIDE SEQUENCE [LARGE SCALE GENOMIC DNA]</scope>
</reference>
<feature type="region of interest" description="Disordered" evidence="3">
    <location>
        <begin position="1"/>
        <end position="24"/>
    </location>
</feature>
<dbReference type="InterPro" id="IPR000845">
    <property type="entry name" value="Nucleoside_phosphorylase_d"/>
</dbReference>
<protein>
    <recommendedName>
        <fullName evidence="4">NACHT domain-containing protein</fullName>
    </recommendedName>
</protein>
<organism evidence="5 6">
    <name type="scientific">Bionectria ochroleuca</name>
    <name type="common">Gliocladium roseum</name>
    <dbReference type="NCBI Taxonomy" id="29856"/>
    <lineage>
        <taxon>Eukaryota</taxon>
        <taxon>Fungi</taxon>
        <taxon>Dikarya</taxon>
        <taxon>Ascomycota</taxon>
        <taxon>Pezizomycotina</taxon>
        <taxon>Sordariomycetes</taxon>
        <taxon>Hypocreomycetidae</taxon>
        <taxon>Hypocreales</taxon>
        <taxon>Bionectriaceae</taxon>
        <taxon>Clonostachys</taxon>
    </lineage>
</organism>
<dbReference type="Pfam" id="PF24883">
    <property type="entry name" value="NPHP3_N"/>
    <property type="match status" value="1"/>
</dbReference>
<dbReference type="InterPro" id="IPR007111">
    <property type="entry name" value="NACHT_NTPase"/>
</dbReference>
<feature type="repeat" description="ANK" evidence="2">
    <location>
        <begin position="1020"/>
        <end position="1044"/>
    </location>
</feature>
<feature type="repeat" description="ANK" evidence="2">
    <location>
        <begin position="1156"/>
        <end position="1180"/>
    </location>
</feature>
<evidence type="ECO:0000313" key="5">
    <source>
        <dbReference type="EMBL" id="VUC31548.1"/>
    </source>
</evidence>
<dbReference type="SUPFAM" id="SSF48403">
    <property type="entry name" value="Ankyrin repeat"/>
    <property type="match status" value="1"/>
</dbReference>
<evidence type="ECO:0000259" key="4">
    <source>
        <dbReference type="PROSITE" id="PS50837"/>
    </source>
</evidence>
<dbReference type="PROSITE" id="PS50088">
    <property type="entry name" value="ANK_REPEAT"/>
    <property type="match status" value="6"/>
</dbReference>
<dbReference type="EMBL" id="CABFNS010000833">
    <property type="protein sequence ID" value="VUC31548.1"/>
    <property type="molecule type" value="Genomic_DNA"/>
</dbReference>
<keyword evidence="1" id="KW-0677">Repeat</keyword>
<dbReference type="SMART" id="SM00248">
    <property type="entry name" value="ANK"/>
    <property type="match status" value="7"/>
</dbReference>
<feature type="repeat" description="ANK" evidence="2">
    <location>
        <begin position="1088"/>
        <end position="1112"/>
    </location>
</feature>
<dbReference type="Pfam" id="PF01048">
    <property type="entry name" value="PNP_UDP_1"/>
    <property type="match status" value="1"/>
</dbReference>
<accession>A0ABY6UK55</accession>
<evidence type="ECO:0000256" key="3">
    <source>
        <dbReference type="SAM" id="MobiDB-lite"/>
    </source>
</evidence>
<feature type="repeat" description="ANK" evidence="2">
    <location>
        <begin position="1190"/>
        <end position="1212"/>
    </location>
</feature>
<dbReference type="PANTHER" id="PTHR46082:SF11">
    <property type="entry name" value="AAA+ ATPASE DOMAIN-CONTAINING PROTEIN-RELATED"/>
    <property type="match status" value="1"/>
</dbReference>
<dbReference type="SUPFAM" id="SSF52540">
    <property type="entry name" value="P-loop containing nucleoside triphosphate hydrolases"/>
    <property type="match status" value="1"/>
</dbReference>
<sequence>MDTSNPSIETRHKRCRDADYGEGPVRRQRGLEHLNEAADEATVLPRRKLSHDDYTVGWVCALPKELAAATTILDSTHEALSSLPGDTNIYSFGNIGPHNVVITCLPSGNYGTVNAAIAASNMARSFPFIVFRLMVGIGGGVPRTNPDVDVRLGDVVVGHQVLQYDLGKTTQGGIFQCTSSPVKPPQVMLAALAGLRARHEYEPTNIPAILSEMHTRVPGMRHYGYPSSSSDRLFESAYEHNEYIYNCDQCDRSRLVQRPSRASLAPKIHYGTIASGNQVLRHAGSRDSWAMKNDIFCFEMEAAGLIDHFPCLVIRGICDYCDSHKNKDWQEYAATVAAAYAKELLLTMKTSCSDLQASVSPNIEHTLGPDMQKVSTEKELNDRFLSLLFDQIDDRRQNIRKAHLNTCNWLLHNTTYCDWKDPERIRQHGGFLWIKGKPGSGKSTMMKYLVESSQKETSHQAILSFFFNSRGHDLEKSTTGLYRSILFQLLQQNQELKSILSSNDLFPDGSSRQWTNEVLRDLIEKAIEHLTSPVMCFIDALDECNDDEIRDMIGFFERLGQLAISNGVGLNVCFSSRHYPYISMREGIGLEIHLETQDDHNTDIVEYINTELRIGQGKLAQTIKEEIKEKASGVFIWVFLVIKILNKERCRIHTLREKLRQTPQDLNNLFFSILSRDHGNTDELLLCFQLMLFAGRPLEPLELHFAILSQNGSADLDPDDLDEEDSRMFLIESSKGLGEVTGSLLPTVQFIHESVKDFLLDADGLQRLWPDAGNDFKGKSHLRLRDICLQYLPFDPNSLHKNRWELSKDLPFLEYAIGFILFHADKARGSGIEQRNFLSTFPLSKWIQIHNIMEEDEKCHYPLDTRMLYIFAVFNTPNLLDTGTSLLSCLEPGVERYGCPLLAAIVYNSTDIFGYFRRMIIESVPNDCFPGGIDPFQKSSKPWHHTSFNFARARKSLTSYLAYFGDPGLLSAIIHMGNNGQIDKQGFSSMDAINRAVEGGNEAALRVLLHYGHGDINYNRTFTPLFSAVTKGRLEIVQLLLETGKADTSVRDSNTRTPLYWAAEKGDAEMTRVLLVVGGADPNSRDYFGRTPLSVATAKGHMEVVRILLDTGHASPDMLNCASQSPLHLAASEGHVEITRLLLSRGFASPDLRDREKRTPLSEAAANGRIEVVKLLLETGRVDLDLEDNGGRSPLLWAVANGHNKVVKVLLETRPGFGNSGRLLL</sequence>
<dbReference type="Pfam" id="PF12796">
    <property type="entry name" value="Ank_2"/>
    <property type="match status" value="2"/>
</dbReference>
<dbReference type="Gene3D" id="1.25.40.20">
    <property type="entry name" value="Ankyrin repeat-containing domain"/>
    <property type="match status" value="2"/>
</dbReference>
<dbReference type="PANTHER" id="PTHR46082">
    <property type="entry name" value="ATP/GTP-BINDING PROTEIN-RELATED"/>
    <property type="match status" value="1"/>
</dbReference>
<dbReference type="InterPro" id="IPR056884">
    <property type="entry name" value="NPHP3-like_N"/>
</dbReference>
<dbReference type="PROSITE" id="PS50837">
    <property type="entry name" value="NACHT"/>
    <property type="match status" value="1"/>
</dbReference>
<dbReference type="InterPro" id="IPR027417">
    <property type="entry name" value="P-loop_NTPase"/>
</dbReference>
<dbReference type="Proteomes" id="UP000766486">
    <property type="component" value="Unassembled WGS sequence"/>
</dbReference>
<dbReference type="InterPro" id="IPR053137">
    <property type="entry name" value="NLR-like"/>
</dbReference>
<keyword evidence="2" id="KW-0040">ANK repeat</keyword>
<dbReference type="InterPro" id="IPR035994">
    <property type="entry name" value="Nucleoside_phosphorylase_sf"/>
</dbReference>